<dbReference type="EMBL" id="JAJTJA010000014">
    <property type="protein sequence ID" value="KAH8690042.1"/>
    <property type="molecule type" value="Genomic_DNA"/>
</dbReference>
<gene>
    <name evidence="1" type="ORF">BGW36DRAFT_390132</name>
</gene>
<evidence type="ECO:0000313" key="1">
    <source>
        <dbReference type="EMBL" id="KAH8690042.1"/>
    </source>
</evidence>
<name>A0AAD4PUF0_9EURO</name>
<dbReference type="Gene3D" id="3.10.310.10">
    <property type="entry name" value="Diaminopimelate Epimerase, Chain A, domain 1"/>
    <property type="match status" value="1"/>
</dbReference>
<organism evidence="1 2">
    <name type="scientific">Talaromyces proteolyticus</name>
    <dbReference type="NCBI Taxonomy" id="1131652"/>
    <lineage>
        <taxon>Eukaryota</taxon>
        <taxon>Fungi</taxon>
        <taxon>Dikarya</taxon>
        <taxon>Ascomycota</taxon>
        <taxon>Pezizomycotina</taxon>
        <taxon>Eurotiomycetes</taxon>
        <taxon>Eurotiomycetidae</taxon>
        <taxon>Eurotiales</taxon>
        <taxon>Trichocomaceae</taxon>
        <taxon>Talaromyces</taxon>
        <taxon>Talaromyces sect. Bacilispori</taxon>
    </lineage>
</organism>
<proteinExistence type="predicted"/>
<evidence type="ECO:0000313" key="2">
    <source>
        <dbReference type="Proteomes" id="UP001201262"/>
    </source>
</evidence>
<dbReference type="GeneID" id="70247722"/>
<dbReference type="RefSeq" id="XP_046066325.1">
    <property type="nucleotide sequence ID" value="XM_046217435.1"/>
</dbReference>
<dbReference type="SUPFAM" id="SSF54506">
    <property type="entry name" value="Diaminopimelate epimerase-like"/>
    <property type="match status" value="1"/>
</dbReference>
<accession>A0AAD4PUF0</accession>
<protein>
    <submittedName>
        <fullName evidence="1">Uncharacterized protein</fullName>
    </submittedName>
</protein>
<sequence length="75" mass="8035">MTINIFTPKCEVPFASHPTIGTASYPLGNASIFGIGSLEELVTKADHIHHQGSFLGSGSTPRPRVLGERHFGFAQ</sequence>
<dbReference type="AlphaFoldDB" id="A0AAD4PUF0"/>
<keyword evidence="2" id="KW-1185">Reference proteome</keyword>
<reference evidence="1" key="1">
    <citation type="submission" date="2021-12" db="EMBL/GenBank/DDBJ databases">
        <title>Convergent genome expansion in fungi linked to evolution of root-endophyte symbiosis.</title>
        <authorList>
            <consortium name="DOE Joint Genome Institute"/>
            <person name="Ke Y.-H."/>
            <person name="Bonito G."/>
            <person name="Liao H.-L."/>
            <person name="Looney B."/>
            <person name="Rojas-Flechas A."/>
            <person name="Nash J."/>
            <person name="Hameed K."/>
            <person name="Schadt C."/>
            <person name="Martin F."/>
            <person name="Crous P.W."/>
            <person name="Miettinen O."/>
            <person name="Magnuson J.K."/>
            <person name="Labbe J."/>
            <person name="Jacobson D."/>
            <person name="Doktycz M.J."/>
            <person name="Veneault-Fourrey C."/>
            <person name="Kuo A."/>
            <person name="Mondo S."/>
            <person name="Calhoun S."/>
            <person name="Riley R."/>
            <person name="Ohm R."/>
            <person name="LaButti K."/>
            <person name="Andreopoulos B."/>
            <person name="Pangilinan J."/>
            <person name="Nolan M."/>
            <person name="Tritt A."/>
            <person name="Clum A."/>
            <person name="Lipzen A."/>
            <person name="Daum C."/>
            <person name="Barry K."/>
            <person name="Grigoriev I.V."/>
            <person name="Vilgalys R."/>
        </authorList>
    </citation>
    <scope>NUCLEOTIDE SEQUENCE</scope>
    <source>
        <strain evidence="1">PMI_201</strain>
    </source>
</reference>
<dbReference type="Proteomes" id="UP001201262">
    <property type="component" value="Unassembled WGS sequence"/>
</dbReference>
<comment type="caution">
    <text evidence="1">The sequence shown here is derived from an EMBL/GenBank/DDBJ whole genome shotgun (WGS) entry which is preliminary data.</text>
</comment>